<sequence>MFEDGQMSKDVSHLWVGFVNSYSRCQLTFSEGKLYAFSEVTKLFQELSGDVYLAGVLQSKLLHYLAWVVTKLAPKSAAK</sequence>
<dbReference type="GeneID" id="87936792"/>
<evidence type="ECO:0000313" key="2">
    <source>
        <dbReference type="Proteomes" id="UP001322277"/>
    </source>
</evidence>
<gene>
    <name evidence="1" type="ORF">CDEST_00289</name>
</gene>
<name>A0AAX4HWE7_9PEZI</name>
<protein>
    <submittedName>
        <fullName evidence="1">Uncharacterized protein</fullName>
    </submittedName>
</protein>
<dbReference type="Proteomes" id="UP001322277">
    <property type="component" value="Chromosome 1"/>
</dbReference>
<dbReference type="AlphaFoldDB" id="A0AAX4HWE7"/>
<evidence type="ECO:0000313" key="1">
    <source>
        <dbReference type="EMBL" id="WQF75275.1"/>
    </source>
</evidence>
<dbReference type="EMBL" id="CP137305">
    <property type="protein sequence ID" value="WQF75275.1"/>
    <property type="molecule type" value="Genomic_DNA"/>
</dbReference>
<accession>A0AAX4HWE7</accession>
<dbReference type="RefSeq" id="XP_062772499.1">
    <property type="nucleotide sequence ID" value="XM_062916448.1"/>
</dbReference>
<reference evidence="2" key="1">
    <citation type="journal article" date="2023" name="bioRxiv">
        <title>Complete genome of the Medicago anthracnose fungus, Colletotrichum destructivum, reveals a mini-chromosome-like region within a core chromosome.</title>
        <authorList>
            <person name="Lapalu N."/>
            <person name="Simon A."/>
            <person name="Lu A."/>
            <person name="Plaumann P.-L."/>
            <person name="Amselem J."/>
            <person name="Pigne S."/>
            <person name="Auger A."/>
            <person name="Koch C."/>
            <person name="Dallery J.-F."/>
            <person name="O'Connell R.J."/>
        </authorList>
    </citation>
    <scope>NUCLEOTIDE SEQUENCE [LARGE SCALE GENOMIC DNA]</scope>
    <source>
        <strain evidence="2">CBS 520.97</strain>
    </source>
</reference>
<organism evidence="1 2">
    <name type="scientific">Colletotrichum destructivum</name>
    <dbReference type="NCBI Taxonomy" id="34406"/>
    <lineage>
        <taxon>Eukaryota</taxon>
        <taxon>Fungi</taxon>
        <taxon>Dikarya</taxon>
        <taxon>Ascomycota</taxon>
        <taxon>Pezizomycotina</taxon>
        <taxon>Sordariomycetes</taxon>
        <taxon>Hypocreomycetidae</taxon>
        <taxon>Glomerellales</taxon>
        <taxon>Glomerellaceae</taxon>
        <taxon>Colletotrichum</taxon>
        <taxon>Colletotrichum destructivum species complex</taxon>
    </lineage>
</organism>
<dbReference type="KEGG" id="cdet:87936792"/>
<proteinExistence type="predicted"/>
<keyword evidence="2" id="KW-1185">Reference proteome</keyword>